<evidence type="ECO:0000256" key="2">
    <source>
        <dbReference type="ARBA" id="ARBA00022603"/>
    </source>
</evidence>
<dbReference type="PROSITE" id="PS51679">
    <property type="entry name" value="SAM_MT_C5"/>
    <property type="match status" value="1"/>
</dbReference>
<dbReference type="PANTHER" id="PTHR10629:SF52">
    <property type="entry name" value="DNA (CYTOSINE-5)-METHYLTRANSFERASE 1"/>
    <property type="match status" value="1"/>
</dbReference>
<keyword evidence="9" id="KW-1185">Reference proteome</keyword>
<evidence type="ECO:0000256" key="6">
    <source>
        <dbReference type="ARBA" id="ARBA00047422"/>
    </source>
</evidence>
<accession>A0A3E0ER46</accession>
<dbReference type="PROSITE" id="PS00094">
    <property type="entry name" value="C5_MTASE_1"/>
    <property type="match status" value="1"/>
</dbReference>
<feature type="active site" evidence="7">
    <location>
        <position position="96"/>
    </location>
</feature>
<name>A0A3E0ER46_9FLAO</name>
<comment type="similarity">
    <text evidence="7">Belongs to the class I-like SAM-binding methyltransferase superfamily. C5-methyltransferase family.</text>
</comment>
<dbReference type="PRINTS" id="PR00105">
    <property type="entry name" value="C5METTRFRASE"/>
</dbReference>
<dbReference type="InterPro" id="IPR018117">
    <property type="entry name" value="C5_DNA_meth_AS"/>
</dbReference>
<dbReference type="AlphaFoldDB" id="A0A3E0ER46"/>
<protein>
    <recommendedName>
        <fullName evidence="1">DNA (cytosine-5-)-methyltransferase</fullName>
        <ecNumber evidence="1">2.1.1.37</ecNumber>
    </recommendedName>
</protein>
<evidence type="ECO:0000256" key="7">
    <source>
        <dbReference type="PROSITE-ProRule" id="PRU01016"/>
    </source>
</evidence>
<dbReference type="Pfam" id="PF00145">
    <property type="entry name" value="DNA_methylase"/>
    <property type="match status" value="1"/>
</dbReference>
<dbReference type="EC" id="2.1.1.37" evidence="1"/>
<keyword evidence="3 7" id="KW-0808">Transferase</keyword>
<dbReference type="PANTHER" id="PTHR10629">
    <property type="entry name" value="CYTOSINE-SPECIFIC METHYLTRANSFERASE"/>
    <property type="match status" value="1"/>
</dbReference>
<dbReference type="GO" id="GO:0009307">
    <property type="term" value="P:DNA restriction-modification system"/>
    <property type="evidence" value="ECO:0007669"/>
    <property type="project" value="UniProtKB-KW"/>
</dbReference>
<dbReference type="InterPro" id="IPR050390">
    <property type="entry name" value="C5-Methyltransferase"/>
</dbReference>
<dbReference type="GO" id="GO:0003677">
    <property type="term" value="F:DNA binding"/>
    <property type="evidence" value="ECO:0007669"/>
    <property type="project" value="TreeGrafter"/>
</dbReference>
<evidence type="ECO:0000256" key="1">
    <source>
        <dbReference type="ARBA" id="ARBA00011975"/>
    </source>
</evidence>
<evidence type="ECO:0000256" key="5">
    <source>
        <dbReference type="ARBA" id="ARBA00022747"/>
    </source>
</evidence>
<evidence type="ECO:0000256" key="3">
    <source>
        <dbReference type="ARBA" id="ARBA00022679"/>
    </source>
</evidence>
<dbReference type="Proteomes" id="UP000257136">
    <property type="component" value="Unassembled WGS sequence"/>
</dbReference>
<reference evidence="8 9" key="1">
    <citation type="submission" date="2018-08" db="EMBL/GenBank/DDBJ databases">
        <title>Genomic Encyclopedia of Archaeal and Bacterial Type Strains, Phase II (KMG-II): from individual species to whole genera.</title>
        <authorList>
            <person name="Goeker M."/>
        </authorList>
    </citation>
    <scope>NUCLEOTIDE SEQUENCE [LARGE SCALE GENOMIC DNA]</scope>
    <source>
        <strain evidence="8 9">DSM 100880</strain>
    </source>
</reference>
<dbReference type="GO" id="GO:0032259">
    <property type="term" value="P:methylation"/>
    <property type="evidence" value="ECO:0007669"/>
    <property type="project" value="UniProtKB-KW"/>
</dbReference>
<dbReference type="OrthoDB" id="32195at2"/>
<dbReference type="EMBL" id="QUNI01000003">
    <property type="protein sequence ID" value="REH00254.1"/>
    <property type="molecule type" value="Genomic_DNA"/>
</dbReference>
<proteinExistence type="inferred from homology"/>
<dbReference type="GO" id="GO:0003886">
    <property type="term" value="F:DNA (cytosine-5-)-methyltransferase activity"/>
    <property type="evidence" value="ECO:0007669"/>
    <property type="project" value="UniProtKB-EC"/>
</dbReference>
<sequence>MKKLNYDWSKSHDYPKLNGLKVFGTFVCGGGSTMGYKLAGFEHLGGVEIDKRMALVYQINHNPKYFYLEDIREFNNRTDLPRVLYDLDILDGSPPCSTFSMCGKREKGWGVEKVFKEGQKLQTLDDLVFVYCETIDKLKPKVAILENVPGIVAGNAKGYTIEIVERLNESGYDVQIFQLNSATMGVPQARERVFFIARRKDLGFSPLVLDFQEPPILFSDIVEKNSTTHKPLWPSISIRWPYIEKGDQNMKFADAKYRNKTTYNAFFSTTILYDNVVAPTLTSSGTTVYYDEVRNLNDEEYRRMSSFPKDYDFNDMDARYVLGMSVPPLMTAHIASEIKNQWFSNC</sequence>
<keyword evidence="2 7" id="KW-0489">Methyltransferase</keyword>
<evidence type="ECO:0000313" key="9">
    <source>
        <dbReference type="Proteomes" id="UP000257136"/>
    </source>
</evidence>
<keyword evidence="5" id="KW-0680">Restriction system</keyword>
<evidence type="ECO:0000256" key="4">
    <source>
        <dbReference type="ARBA" id="ARBA00022691"/>
    </source>
</evidence>
<dbReference type="InterPro" id="IPR029063">
    <property type="entry name" value="SAM-dependent_MTases_sf"/>
</dbReference>
<dbReference type="GO" id="GO:0044027">
    <property type="term" value="P:negative regulation of gene expression via chromosomal CpG island methylation"/>
    <property type="evidence" value="ECO:0007669"/>
    <property type="project" value="TreeGrafter"/>
</dbReference>
<dbReference type="SUPFAM" id="SSF53335">
    <property type="entry name" value="S-adenosyl-L-methionine-dependent methyltransferases"/>
    <property type="match status" value="1"/>
</dbReference>
<comment type="catalytic activity">
    <reaction evidence="6">
        <text>a 2'-deoxycytidine in DNA + S-adenosyl-L-methionine = a 5-methyl-2'-deoxycytidine in DNA + S-adenosyl-L-homocysteine + H(+)</text>
        <dbReference type="Rhea" id="RHEA:13681"/>
        <dbReference type="Rhea" id="RHEA-COMP:11369"/>
        <dbReference type="Rhea" id="RHEA-COMP:11370"/>
        <dbReference type="ChEBI" id="CHEBI:15378"/>
        <dbReference type="ChEBI" id="CHEBI:57856"/>
        <dbReference type="ChEBI" id="CHEBI:59789"/>
        <dbReference type="ChEBI" id="CHEBI:85452"/>
        <dbReference type="ChEBI" id="CHEBI:85454"/>
        <dbReference type="EC" id="2.1.1.37"/>
    </reaction>
</comment>
<comment type="caution">
    <text evidence="8">The sequence shown here is derived from an EMBL/GenBank/DDBJ whole genome shotgun (WGS) entry which is preliminary data.</text>
</comment>
<dbReference type="Gene3D" id="3.40.50.150">
    <property type="entry name" value="Vaccinia Virus protein VP39"/>
    <property type="match status" value="1"/>
</dbReference>
<organism evidence="8 9">
    <name type="scientific">Flavobacterium aquicola</name>
    <dbReference type="NCBI Taxonomy" id="1682742"/>
    <lineage>
        <taxon>Bacteria</taxon>
        <taxon>Pseudomonadati</taxon>
        <taxon>Bacteroidota</taxon>
        <taxon>Flavobacteriia</taxon>
        <taxon>Flavobacteriales</taxon>
        <taxon>Flavobacteriaceae</taxon>
        <taxon>Flavobacterium</taxon>
    </lineage>
</organism>
<dbReference type="Gene3D" id="3.90.120.10">
    <property type="entry name" value="DNA Methylase, subunit A, domain 2"/>
    <property type="match status" value="1"/>
</dbReference>
<keyword evidence="4 7" id="KW-0949">S-adenosyl-L-methionine</keyword>
<evidence type="ECO:0000313" key="8">
    <source>
        <dbReference type="EMBL" id="REH00254.1"/>
    </source>
</evidence>
<dbReference type="InterPro" id="IPR001525">
    <property type="entry name" value="C5_MeTfrase"/>
</dbReference>
<gene>
    <name evidence="8" type="ORF">C8P67_103230</name>
</gene>